<dbReference type="CDD" id="cd07989">
    <property type="entry name" value="LPLAT_AGPAT-like"/>
    <property type="match status" value="1"/>
</dbReference>
<evidence type="ECO:0000313" key="6">
    <source>
        <dbReference type="EMBL" id="SLM19473.1"/>
    </source>
</evidence>
<dbReference type="GO" id="GO:0003841">
    <property type="term" value="F:1-acylglycerol-3-phosphate O-acyltransferase activity"/>
    <property type="evidence" value="ECO:0007669"/>
    <property type="project" value="TreeGrafter"/>
</dbReference>
<reference evidence="6" key="1">
    <citation type="submission" date="2017-02" db="EMBL/GenBank/DDBJ databases">
        <authorList>
            <person name="Regsiter A."/>
            <person name="William W."/>
        </authorList>
    </citation>
    <scope>NUCLEOTIDE SEQUENCE</scope>
    <source>
        <strain evidence="6">BdmA 4</strain>
    </source>
</reference>
<dbReference type="SMART" id="SM00563">
    <property type="entry name" value="PlsC"/>
    <property type="match status" value="1"/>
</dbReference>
<dbReference type="InterPro" id="IPR002123">
    <property type="entry name" value="Plipid/glycerol_acylTrfase"/>
</dbReference>
<dbReference type="SUPFAM" id="SSF69593">
    <property type="entry name" value="Glycerol-3-phosphate (1)-acyltransferase"/>
    <property type="match status" value="1"/>
</dbReference>
<dbReference type="PANTHER" id="PTHR10434">
    <property type="entry name" value="1-ACYL-SN-GLYCEROL-3-PHOSPHATE ACYLTRANSFERASE"/>
    <property type="match status" value="1"/>
</dbReference>
<keyword evidence="3 6" id="KW-0012">Acyltransferase</keyword>
<feature type="domain" description="Phospholipid/glycerol acyltransferase" evidence="5">
    <location>
        <begin position="75"/>
        <end position="195"/>
    </location>
</feature>
<protein>
    <submittedName>
        <fullName evidence="6">1-acylglycerol-3-phosphate O-acyltransferase</fullName>
    </submittedName>
</protein>
<dbReference type="EMBL" id="FWDO01000005">
    <property type="protein sequence ID" value="SLM19473.1"/>
    <property type="molecule type" value="Genomic_DNA"/>
</dbReference>
<keyword evidence="4" id="KW-1133">Transmembrane helix</keyword>
<keyword evidence="2 6" id="KW-0808">Transferase</keyword>
<organism evidence="6">
    <name type="scientific">uncultured spirochete</name>
    <dbReference type="NCBI Taxonomy" id="156406"/>
    <lineage>
        <taxon>Bacteria</taxon>
        <taxon>Pseudomonadati</taxon>
        <taxon>Spirochaetota</taxon>
        <taxon>Spirochaetia</taxon>
        <taxon>Spirochaetales</taxon>
        <taxon>environmental samples</taxon>
    </lineage>
</organism>
<dbReference type="Pfam" id="PF01553">
    <property type="entry name" value="Acyltransferase"/>
    <property type="match status" value="1"/>
</dbReference>
<feature type="transmembrane region" description="Helical" evidence="4">
    <location>
        <begin position="6"/>
        <end position="28"/>
    </location>
</feature>
<evidence type="ECO:0000259" key="5">
    <source>
        <dbReference type="SMART" id="SM00563"/>
    </source>
</evidence>
<gene>
    <name evidence="6" type="ORF">SPIRO4BDMA_50988</name>
</gene>
<evidence type="ECO:0000256" key="2">
    <source>
        <dbReference type="ARBA" id="ARBA00022679"/>
    </source>
</evidence>
<name>A0A3P3XU77_9SPIR</name>
<proteinExistence type="predicted"/>
<dbReference type="PANTHER" id="PTHR10434:SF11">
    <property type="entry name" value="1-ACYL-SN-GLYCEROL-3-PHOSPHATE ACYLTRANSFERASE"/>
    <property type="match status" value="1"/>
</dbReference>
<sequence length="251" mass="28599">MFVNAAIVFLVLSMLFGLEFVLVVKYFFTPKRSRDHLCATYEQFGTKIIFKLFRVFRGFRITVLNPKKLNIPNHCLVISNHQSLLDILVLIQLLGIERKPRFVAKKELQYGVPLVSFTLRKGGHCLIRRHGAPLETMRAVSKMAQVCMQERTCPVILPEGTRSRNGELGVFHSAGVRKILDVEPIPVAAIAIEGGWRVATVRDFLRRFGKEPYVAEIVKIYDTPRGKHEIEKVLADAHVQIAARIDALRRR</sequence>
<evidence type="ECO:0000256" key="1">
    <source>
        <dbReference type="ARBA" id="ARBA00005189"/>
    </source>
</evidence>
<accession>A0A3P3XU77</accession>
<keyword evidence="4" id="KW-0812">Transmembrane</keyword>
<evidence type="ECO:0000256" key="4">
    <source>
        <dbReference type="SAM" id="Phobius"/>
    </source>
</evidence>
<dbReference type="AlphaFoldDB" id="A0A3P3XU77"/>
<evidence type="ECO:0000256" key="3">
    <source>
        <dbReference type="ARBA" id="ARBA00023315"/>
    </source>
</evidence>
<comment type="pathway">
    <text evidence="1">Lipid metabolism.</text>
</comment>
<dbReference type="GO" id="GO:0006654">
    <property type="term" value="P:phosphatidic acid biosynthetic process"/>
    <property type="evidence" value="ECO:0007669"/>
    <property type="project" value="TreeGrafter"/>
</dbReference>
<keyword evidence="4" id="KW-0472">Membrane</keyword>